<protein>
    <submittedName>
        <fullName evidence="1">Uncharacterized protein</fullName>
    </submittedName>
</protein>
<dbReference type="AlphaFoldDB" id="A0A177NR80"/>
<evidence type="ECO:0000313" key="2">
    <source>
        <dbReference type="Proteomes" id="UP000077628"/>
    </source>
</evidence>
<name>A0A177NR80_9GAMM</name>
<gene>
    <name evidence="1" type="ORF">A1355_04140</name>
</gene>
<proteinExistence type="predicted"/>
<dbReference type="Proteomes" id="UP000077628">
    <property type="component" value="Unassembled WGS sequence"/>
</dbReference>
<dbReference type="EMBL" id="LUUK01000155">
    <property type="protein sequence ID" value="OAI19699.1"/>
    <property type="molecule type" value="Genomic_DNA"/>
</dbReference>
<evidence type="ECO:0000313" key="1">
    <source>
        <dbReference type="EMBL" id="OAI19699.1"/>
    </source>
</evidence>
<accession>A0A177NR80</accession>
<keyword evidence="2" id="KW-1185">Reference proteome</keyword>
<reference evidence="2" key="1">
    <citation type="submission" date="2016-03" db="EMBL/GenBank/DDBJ databases">
        <authorList>
            <person name="Heylen K."/>
            <person name="De Vos P."/>
            <person name="Vekeman B."/>
        </authorList>
    </citation>
    <scope>NUCLEOTIDE SEQUENCE [LARGE SCALE GENOMIC DNA]</scope>
    <source>
        <strain evidence="2">R-45383</strain>
    </source>
</reference>
<organism evidence="1 2">
    <name type="scientific">Methylomonas koyamae</name>
    <dbReference type="NCBI Taxonomy" id="702114"/>
    <lineage>
        <taxon>Bacteria</taxon>
        <taxon>Pseudomonadati</taxon>
        <taxon>Pseudomonadota</taxon>
        <taxon>Gammaproteobacteria</taxon>
        <taxon>Methylococcales</taxon>
        <taxon>Methylococcaceae</taxon>
        <taxon>Methylomonas</taxon>
    </lineage>
</organism>
<sequence length="243" mass="28360">MDILGYEEIVGQSISSEDQQKMLRKLHQALEYARRTYLEHRPEDDLLVEAVGKQDYALKGFTDNIVMGWPIGKDPRWSFEMAFDCLKHFQLTMIIEGFFIRGAISFGDIYIDETVVFGKPVMDAYKGENRDARDPRIIFTQSAADEIKKHRDKLGTQLYQRDILKDTDGRLFLNYLDSVMIAEEEYCPISADVRSHKTRVEAELAKSRGNPSIWSKYAWVAKYHNDFCDQHSDEFNDEYKINF</sequence>
<comment type="caution">
    <text evidence="1">The sequence shown here is derived from an EMBL/GenBank/DDBJ whole genome shotgun (WGS) entry which is preliminary data.</text>
</comment>